<evidence type="ECO:0000313" key="4">
    <source>
        <dbReference type="Proteomes" id="UP001500622"/>
    </source>
</evidence>
<comment type="caution">
    <text evidence="3">The sequence shown here is derived from an EMBL/GenBank/DDBJ whole genome shotgun (WGS) entry which is preliminary data.</text>
</comment>
<keyword evidence="2" id="KW-0732">Signal</keyword>
<accession>A0ABP8LMC9</accession>
<gene>
    <name evidence="3" type="ORF">GCM10023169_38250</name>
</gene>
<evidence type="ECO:0000313" key="3">
    <source>
        <dbReference type="EMBL" id="GAA4432488.1"/>
    </source>
</evidence>
<feature type="region of interest" description="Disordered" evidence="1">
    <location>
        <begin position="148"/>
        <end position="228"/>
    </location>
</feature>
<feature type="chain" id="PRO_5047044035" description="Lipoprotein" evidence="2">
    <location>
        <begin position="32"/>
        <end position="562"/>
    </location>
</feature>
<proteinExistence type="predicted"/>
<dbReference type="InterPro" id="IPR036237">
    <property type="entry name" value="Xyl_isomerase-like_sf"/>
</dbReference>
<name>A0ABP8LMC9_9MICO</name>
<organism evidence="3 4">
    <name type="scientific">Georgenia halophila</name>
    <dbReference type="NCBI Taxonomy" id="620889"/>
    <lineage>
        <taxon>Bacteria</taxon>
        <taxon>Bacillati</taxon>
        <taxon>Actinomycetota</taxon>
        <taxon>Actinomycetes</taxon>
        <taxon>Micrococcales</taxon>
        <taxon>Bogoriellaceae</taxon>
        <taxon>Georgenia</taxon>
    </lineage>
</organism>
<dbReference type="RefSeq" id="WP_345218524.1">
    <property type="nucleotide sequence ID" value="NZ_BAABGN010000013.1"/>
</dbReference>
<evidence type="ECO:0008006" key="5">
    <source>
        <dbReference type="Google" id="ProtNLM"/>
    </source>
</evidence>
<dbReference type="Proteomes" id="UP001500622">
    <property type="component" value="Unassembled WGS sequence"/>
</dbReference>
<dbReference type="SUPFAM" id="SSF51658">
    <property type="entry name" value="Xylose isomerase-like"/>
    <property type="match status" value="1"/>
</dbReference>
<keyword evidence="4" id="KW-1185">Reference proteome</keyword>
<evidence type="ECO:0000256" key="2">
    <source>
        <dbReference type="SAM" id="SignalP"/>
    </source>
</evidence>
<sequence>MSRRAARTGLAVLAVIALVVACAPQSTKVTATPTRPEPVVSEPVAPAETAVLPGGSAQQLAADAALAFFESAPLAVVAAPGTDLRAASIAVALGVPLLRGDAAERTASALTELGTETVLTVGDPDVPADLDVVAAPEDDAALGELIRTDFSPEPVPAGEEVTTVAGLDPDEPKLLGPADSESGETPTDEKGEDPGSSQDSNEDSGEDSTATLPYTQRPDPAAASAVVMSTGEPAQAGAVANARAAGAVVQVVPSGDPRVSSETVQETAANAPEVTVGLGKSFGDAETLAWRTATAATGTELPGGGQLVLPGKTYVAMYGTPGTDALGVLGEQGVGDTVRRAADLARPYRSLTDTEVVPALEIIASVATAGAGPDGNYSNEQSVEVLRPLVEAAAEHGQYVVLDLQPGRADFLTQAKHYEELLRMPHVGLALDPEWRLRPDEEPLQRIGHVDVAEVNSVVNWLADLTRKHSLPQKLLVLHQFQPRMIPGVNDVDQSRSELAVLIHADGQGGQGAKQGTWSRLRNNAPDVQWWGWKNFYDEDQPMLTPEQTMAVEPTPNFISYQ</sequence>
<dbReference type="EMBL" id="BAABGN010000013">
    <property type="protein sequence ID" value="GAA4432488.1"/>
    <property type="molecule type" value="Genomic_DNA"/>
</dbReference>
<protein>
    <recommendedName>
        <fullName evidence="5">Lipoprotein</fullName>
    </recommendedName>
</protein>
<dbReference type="PROSITE" id="PS51257">
    <property type="entry name" value="PROKAR_LIPOPROTEIN"/>
    <property type="match status" value="1"/>
</dbReference>
<evidence type="ECO:0000256" key="1">
    <source>
        <dbReference type="SAM" id="MobiDB-lite"/>
    </source>
</evidence>
<feature type="signal peptide" evidence="2">
    <location>
        <begin position="1"/>
        <end position="31"/>
    </location>
</feature>
<reference evidence="4" key="1">
    <citation type="journal article" date="2019" name="Int. J. Syst. Evol. Microbiol.">
        <title>The Global Catalogue of Microorganisms (GCM) 10K type strain sequencing project: providing services to taxonomists for standard genome sequencing and annotation.</title>
        <authorList>
            <consortium name="The Broad Institute Genomics Platform"/>
            <consortium name="The Broad Institute Genome Sequencing Center for Infectious Disease"/>
            <person name="Wu L."/>
            <person name="Ma J."/>
        </authorList>
    </citation>
    <scope>NUCLEOTIDE SEQUENCE [LARGE SCALE GENOMIC DNA]</scope>
    <source>
        <strain evidence="4">JCM 17810</strain>
    </source>
</reference>